<organism evidence="5 6">
    <name type="scientific">Synergistes jonesii</name>
    <dbReference type="NCBI Taxonomy" id="2754"/>
    <lineage>
        <taxon>Bacteria</taxon>
        <taxon>Thermotogati</taxon>
        <taxon>Synergistota</taxon>
        <taxon>Synergistia</taxon>
        <taxon>Synergistales</taxon>
        <taxon>Synergistaceae</taxon>
        <taxon>Synergistes</taxon>
    </lineage>
</organism>
<reference evidence="5 6" key="1">
    <citation type="submission" date="2014-04" db="EMBL/GenBank/DDBJ databases">
        <title>Draft Genome Sequence of Synergistes jonesii.</title>
        <authorList>
            <person name="Coil D.A."/>
            <person name="Eisen J.A."/>
            <person name="Holland-Moritz H.E."/>
        </authorList>
    </citation>
    <scope>NUCLEOTIDE SEQUENCE [LARGE SCALE GENOMIC DNA]</scope>
    <source>
        <strain evidence="5 6">78-1</strain>
    </source>
</reference>
<feature type="chain" id="PRO_5001690175" evidence="2">
    <location>
        <begin position="23"/>
        <end position="1444"/>
    </location>
</feature>
<feature type="domain" description="PKD-like" evidence="4">
    <location>
        <begin position="1039"/>
        <end position="1076"/>
    </location>
</feature>
<evidence type="ECO:0000259" key="4">
    <source>
        <dbReference type="Pfam" id="PF19408"/>
    </source>
</evidence>
<evidence type="ECO:0000259" key="3">
    <source>
        <dbReference type="Pfam" id="PF07581"/>
    </source>
</evidence>
<protein>
    <submittedName>
        <fullName evidence="5">Uncharacterized protein</fullName>
    </submittedName>
</protein>
<dbReference type="RefSeq" id="WP_037977154.1">
    <property type="nucleotide sequence ID" value="NZ_JMKI01000037.1"/>
</dbReference>
<dbReference type="Pfam" id="PF07581">
    <property type="entry name" value="Glug"/>
    <property type="match status" value="1"/>
</dbReference>
<evidence type="ECO:0000313" key="6">
    <source>
        <dbReference type="Proteomes" id="UP000027665"/>
    </source>
</evidence>
<dbReference type="InterPro" id="IPR045829">
    <property type="entry name" value="PKD_6"/>
</dbReference>
<comment type="caution">
    <text evidence="5">The sequence shown here is derived from an EMBL/GenBank/DDBJ whole genome shotgun (WGS) entry which is preliminary data.</text>
</comment>
<dbReference type="eggNOG" id="COG5263">
    <property type="taxonomic scope" value="Bacteria"/>
</dbReference>
<keyword evidence="6" id="KW-1185">Reference proteome</keyword>
<proteinExistence type="predicted"/>
<gene>
    <name evidence="5" type="ORF">EH55_07465</name>
</gene>
<dbReference type="Gene3D" id="2.160.20.110">
    <property type="match status" value="2"/>
</dbReference>
<keyword evidence="1" id="KW-1133">Transmembrane helix</keyword>
<dbReference type="OrthoDB" id="291134at2"/>
<dbReference type="Proteomes" id="UP000027665">
    <property type="component" value="Unassembled WGS sequence"/>
</dbReference>
<dbReference type="PATRIC" id="fig|2754.20.peg.999"/>
<keyword evidence="1" id="KW-0812">Transmembrane</keyword>
<keyword evidence="1" id="KW-0472">Membrane</keyword>
<accession>A0A073J267</accession>
<keyword evidence="2" id="KW-0732">Signal</keyword>
<dbReference type="STRING" id="2754.EH55_07465"/>
<evidence type="ECO:0000256" key="2">
    <source>
        <dbReference type="SAM" id="SignalP"/>
    </source>
</evidence>
<dbReference type="InterPro" id="IPR011493">
    <property type="entry name" value="GLUG"/>
</dbReference>
<feature type="transmembrane region" description="Helical" evidence="1">
    <location>
        <begin position="1417"/>
        <end position="1434"/>
    </location>
</feature>
<dbReference type="GeneID" id="90984079"/>
<evidence type="ECO:0000313" key="5">
    <source>
        <dbReference type="EMBL" id="KEJ91802.1"/>
    </source>
</evidence>
<dbReference type="Pfam" id="PF19408">
    <property type="entry name" value="PKD_6"/>
    <property type="match status" value="1"/>
</dbReference>
<feature type="signal peptide" evidence="2">
    <location>
        <begin position="1"/>
        <end position="22"/>
    </location>
</feature>
<dbReference type="EMBL" id="JMKI01000037">
    <property type="protein sequence ID" value="KEJ91802.1"/>
    <property type="molecule type" value="Genomic_DNA"/>
</dbReference>
<feature type="domain" description="GLUG" evidence="3">
    <location>
        <begin position="189"/>
        <end position="213"/>
    </location>
</feature>
<sequence length="1444" mass="148524">MCKRFYLLTLVLALSAALPACAAQKAAWIESADTAWYENDREASEYAIDTPEELAGLSVLVGSGDAEGAKVNFNGKTIRLAKDIDLSGRTWTSIGCGYGSFQGVFDGRGHTIEGLGTVTPFDEQGWSNGYGLFGWVSGRQAVVKNINLRGVVAASGDKCSSLGAVVGGIDQNAAVENCVFSGALKGFSGAAIGGIVGYNYGGSVRSCSVSADIATGATNAEEAKKTRIGGIAGSYECYEVGPSIENSVFTGSIRYTDGSASMRVGGIAGENSSERCIIQNCAVSADIDVSGGTSPFGYDQWINCAGGAAGYNGGTINNVAVTGSVKLHADDAQNDVAAGGLAGVNVSGQNIRIENSSLSCTVSVSSPNAEKTWAGAIAGYNYVSSWSPHQNRGMIINNRWVKKKGVPKAAAGNYNEISADIREVCIISNDAVASDSKLPAAAVLTVPLVSLTENKSLTLAATVYPVTACNKDEVTFLWSVKDGSILSLSADGASACIKGLKAGFTQASLTCGGLLGGENSYTPATGAAVCRVNLDGLKLSPEAISLDASGKSADITAEIAPDADIPSYPVLKWTYEVVSGDGAAADDIILSFGGTSLAASVTLKNHVPGAVYRITAEAVDDSSLKDSILLTAAPSAPSGGSSGGCNSGFAAVALLLPCALALAGKTKRKRAAMKKPRAGKALLVLTALLLTLSAAKAPAADFWKADTGWYDGPAAAKGTADDPYRISDAEALAGLAALVNAGSDDFKEKYITLTVDVDLAKKEWIPIGWMVAYGNLRGFAGHFDGGGHRITGMLISTGEYMPKGADGNMDPNGQRSHCTGLFGHLLPTGTIQNLYLEGSVTNKVDSGAAGLVSWTDGQVSNCVVSCDVDASGEGRSYAGQVASLVGGGLVRNCVTYGTVKSTVGAAYSGGIAGFGYWYRGNVENCVSMCSSITSTMDAGGIWGGFNSTTKYCVSAADYVEGDVKYTGGIVGAFGFGYTECYWLKVKEGQPDGGNPSMGYAEQGKITDPALLPAAAVVLDTEGFKTLKTGESREIEAKVYPPTADASALRYRWTLPEGLTLLSGAGTSKITVRADKEGFYPVSAAVTGLLGVGAESADIALTPGGILKVASKKVAVEKIMIGGSAEAMREGESRTFTAACTPSDAEGDIKWTIAAAGGGAQDSDVHLTENAGGSATVTLRRAGGTSGEYKLTATDEESGVSASVTLTTSVIEGEEIWSILPIGDVITADVEAVKANGINSSQLDDVAKSLGASMGSFKVNERGVVYLEDAVLQRAIVDAVSDDSVALDRAVSLPLFRAQLSTAGATAATAFIISGDRLLADTPQEVRLVKTRPDGTGTFFAYAAASADYKDGHFTLQRMDDGVMAAEEAIEADKSYKLVVYVKDGGDYDVDSTERSVVDPLAVVKTSKKSSGGSGGCSAGFGALALLPVAFAALLRRRGRNGRRQ</sequence>
<evidence type="ECO:0000256" key="1">
    <source>
        <dbReference type="SAM" id="Phobius"/>
    </source>
</evidence>
<name>A0A073J267_9BACT</name>